<dbReference type="Pfam" id="PF00392">
    <property type="entry name" value="GntR"/>
    <property type="match status" value="1"/>
</dbReference>
<dbReference type="InterPro" id="IPR036390">
    <property type="entry name" value="WH_DNA-bd_sf"/>
</dbReference>
<dbReference type="InterPro" id="IPR011663">
    <property type="entry name" value="UTRA"/>
</dbReference>
<gene>
    <name evidence="5" type="ORF">NE663_07445</name>
</gene>
<keyword evidence="6" id="KW-1185">Reference proteome</keyword>
<comment type="caution">
    <text evidence="5">The sequence shown here is derived from an EMBL/GenBank/DDBJ whole genome shotgun (WGS) entry which is preliminary data.</text>
</comment>
<dbReference type="InterPro" id="IPR036388">
    <property type="entry name" value="WH-like_DNA-bd_sf"/>
</dbReference>
<dbReference type="Gene3D" id="1.10.10.10">
    <property type="entry name" value="Winged helix-like DNA-binding domain superfamily/Winged helix DNA-binding domain"/>
    <property type="match status" value="1"/>
</dbReference>
<dbReference type="PANTHER" id="PTHR44846:SF1">
    <property type="entry name" value="MANNOSYL-D-GLYCERATE TRANSPORT_METABOLISM SYSTEM REPRESSOR MNGR-RELATED"/>
    <property type="match status" value="1"/>
</dbReference>
<evidence type="ECO:0000256" key="2">
    <source>
        <dbReference type="ARBA" id="ARBA00023125"/>
    </source>
</evidence>
<protein>
    <submittedName>
        <fullName evidence="5">GntR family transcriptional regulator</fullName>
    </submittedName>
</protein>
<evidence type="ECO:0000259" key="4">
    <source>
        <dbReference type="PROSITE" id="PS50949"/>
    </source>
</evidence>
<dbReference type="Proteomes" id="UP001524435">
    <property type="component" value="Unassembled WGS sequence"/>
</dbReference>
<evidence type="ECO:0000256" key="1">
    <source>
        <dbReference type="ARBA" id="ARBA00023015"/>
    </source>
</evidence>
<dbReference type="SMART" id="SM00345">
    <property type="entry name" value="HTH_GNTR"/>
    <property type="match status" value="1"/>
</dbReference>
<dbReference type="RefSeq" id="WP_256197991.1">
    <property type="nucleotide sequence ID" value="NZ_JANGCH010000009.1"/>
</dbReference>
<name>A0ABT1SLI8_9FIRM</name>
<evidence type="ECO:0000313" key="6">
    <source>
        <dbReference type="Proteomes" id="UP001524435"/>
    </source>
</evidence>
<reference evidence="5 6" key="1">
    <citation type="submission" date="2022-06" db="EMBL/GenBank/DDBJ databases">
        <title>Isolation of gut microbiota from human fecal samples.</title>
        <authorList>
            <person name="Pamer E.G."/>
            <person name="Barat B."/>
            <person name="Waligurski E."/>
            <person name="Medina S."/>
            <person name="Paddock L."/>
            <person name="Mostad J."/>
        </authorList>
    </citation>
    <scope>NUCLEOTIDE SEQUENCE [LARGE SCALE GENOMIC DNA]</scope>
    <source>
        <strain evidence="5 6">DFI.6.1</strain>
    </source>
</reference>
<keyword evidence="2" id="KW-0238">DNA-binding</keyword>
<dbReference type="PANTHER" id="PTHR44846">
    <property type="entry name" value="MANNOSYL-D-GLYCERATE TRANSPORT/METABOLISM SYSTEM REPRESSOR MNGR-RELATED"/>
    <property type="match status" value="1"/>
</dbReference>
<organism evidence="5 6">
    <name type="scientific">Massilicoli timonensis</name>
    <dbReference type="NCBI Taxonomy" id="2015901"/>
    <lineage>
        <taxon>Bacteria</taxon>
        <taxon>Bacillati</taxon>
        <taxon>Bacillota</taxon>
        <taxon>Erysipelotrichia</taxon>
        <taxon>Erysipelotrichales</taxon>
        <taxon>Erysipelotrichaceae</taxon>
        <taxon>Massilicoli</taxon>
    </lineage>
</organism>
<dbReference type="CDD" id="cd07377">
    <property type="entry name" value="WHTH_GntR"/>
    <property type="match status" value="1"/>
</dbReference>
<dbReference type="Gene3D" id="3.40.1410.10">
    <property type="entry name" value="Chorismate lyase-like"/>
    <property type="match status" value="1"/>
</dbReference>
<evidence type="ECO:0000256" key="3">
    <source>
        <dbReference type="ARBA" id="ARBA00023163"/>
    </source>
</evidence>
<dbReference type="PROSITE" id="PS50949">
    <property type="entry name" value="HTH_GNTR"/>
    <property type="match status" value="1"/>
</dbReference>
<dbReference type="SUPFAM" id="SSF46785">
    <property type="entry name" value="Winged helix' DNA-binding domain"/>
    <property type="match status" value="1"/>
</dbReference>
<accession>A0ABT1SLI8</accession>
<proteinExistence type="predicted"/>
<dbReference type="SMART" id="SM00866">
    <property type="entry name" value="UTRA"/>
    <property type="match status" value="1"/>
</dbReference>
<dbReference type="SUPFAM" id="SSF64288">
    <property type="entry name" value="Chorismate lyase-like"/>
    <property type="match status" value="1"/>
</dbReference>
<dbReference type="InterPro" id="IPR050679">
    <property type="entry name" value="Bact_HTH_transcr_reg"/>
</dbReference>
<dbReference type="InterPro" id="IPR000524">
    <property type="entry name" value="Tscrpt_reg_HTH_GntR"/>
</dbReference>
<feature type="domain" description="HTH gntR-type" evidence="4">
    <location>
        <begin position="16"/>
        <end position="84"/>
    </location>
</feature>
<dbReference type="PRINTS" id="PR00035">
    <property type="entry name" value="HTHGNTR"/>
</dbReference>
<keyword evidence="3" id="KW-0804">Transcription</keyword>
<keyword evidence="1" id="KW-0805">Transcription regulation</keyword>
<dbReference type="InterPro" id="IPR028978">
    <property type="entry name" value="Chorismate_lyase_/UTRA_dom_sf"/>
</dbReference>
<sequence>MDKLYEKLVLQRQSAIPLYYQFKQFIIDKIKANELHEGDLIPTEEELCKLYAISRPTLRQAFAELVNEGYLTRQRAKGTFVAKHSLSSKFVNKIMQFNEEMEALGVTHRTEVKKCAVENASPEIASALQLRDGKAIALQRLRFADGEPLVFEFTYIPYRLFRGIENLNFAKVSLYENMKKEYGLYVARTEKSVRAIAATAEIAEMLGTKEGAPILRIVTKGFSVENLPLEYSIAYYLSERYNMRLDVVSPDFKGCINQ</sequence>
<dbReference type="EMBL" id="JANGCH010000009">
    <property type="protein sequence ID" value="MCQ5122090.1"/>
    <property type="molecule type" value="Genomic_DNA"/>
</dbReference>
<dbReference type="Pfam" id="PF07702">
    <property type="entry name" value="UTRA"/>
    <property type="match status" value="1"/>
</dbReference>
<evidence type="ECO:0000313" key="5">
    <source>
        <dbReference type="EMBL" id="MCQ5122090.1"/>
    </source>
</evidence>